<dbReference type="Proteomes" id="UP000825729">
    <property type="component" value="Unassembled WGS sequence"/>
</dbReference>
<protein>
    <submittedName>
        <fullName evidence="2">Uncharacterized protein</fullName>
    </submittedName>
</protein>
<accession>A0AAV7EAM6</accession>
<feature type="region of interest" description="Disordered" evidence="1">
    <location>
        <begin position="45"/>
        <end position="76"/>
    </location>
</feature>
<feature type="compositionally biased region" description="Basic and acidic residues" evidence="1">
    <location>
        <begin position="45"/>
        <end position="71"/>
    </location>
</feature>
<name>A0AAV7EAM6_ARIFI</name>
<sequence>MDDSRRRSYELKYMEGLSTLLGTWCKGRVVSNVLRRSDGFDPRRVNGVDPRRVNGVDPRRVNGVDPRRVNGDDPTVTSLQESWNICSSEK</sequence>
<reference evidence="2 3" key="1">
    <citation type="submission" date="2021-07" db="EMBL/GenBank/DDBJ databases">
        <title>The Aristolochia fimbriata genome: insights into angiosperm evolution, floral development and chemical biosynthesis.</title>
        <authorList>
            <person name="Jiao Y."/>
        </authorList>
    </citation>
    <scope>NUCLEOTIDE SEQUENCE [LARGE SCALE GENOMIC DNA]</scope>
    <source>
        <strain evidence="2">IBCAS-2021</strain>
        <tissue evidence="2">Leaf</tissue>
    </source>
</reference>
<proteinExistence type="predicted"/>
<dbReference type="EMBL" id="JAINDJ010000006">
    <property type="protein sequence ID" value="KAG9445329.1"/>
    <property type="molecule type" value="Genomic_DNA"/>
</dbReference>
<evidence type="ECO:0000313" key="2">
    <source>
        <dbReference type="EMBL" id="KAG9445329.1"/>
    </source>
</evidence>
<organism evidence="2 3">
    <name type="scientific">Aristolochia fimbriata</name>
    <name type="common">White veined hardy Dutchman's pipe vine</name>
    <dbReference type="NCBI Taxonomy" id="158543"/>
    <lineage>
        <taxon>Eukaryota</taxon>
        <taxon>Viridiplantae</taxon>
        <taxon>Streptophyta</taxon>
        <taxon>Embryophyta</taxon>
        <taxon>Tracheophyta</taxon>
        <taxon>Spermatophyta</taxon>
        <taxon>Magnoliopsida</taxon>
        <taxon>Magnoliidae</taxon>
        <taxon>Piperales</taxon>
        <taxon>Aristolochiaceae</taxon>
        <taxon>Aristolochia</taxon>
    </lineage>
</organism>
<evidence type="ECO:0000256" key="1">
    <source>
        <dbReference type="SAM" id="MobiDB-lite"/>
    </source>
</evidence>
<evidence type="ECO:0000313" key="3">
    <source>
        <dbReference type="Proteomes" id="UP000825729"/>
    </source>
</evidence>
<gene>
    <name evidence="2" type="ORF">H6P81_016669</name>
</gene>
<comment type="caution">
    <text evidence="2">The sequence shown here is derived from an EMBL/GenBank/DDBJ whole genome shotgun (WGS) entry which is preliminary data.</text>
</comment>
<dbReference type="AlphaFoldDB" id="A0AAV7EAM6"/>
<keyword evidence="3" id="KW-1185">Reference proteome</keyword>